<dbReference type="Proteomes" id="UP000095200">
    <property type="component" value="Unassembled WGS sequence"/>
</dbReference>
<protein>
    <recommendedName>
        <fullName evidence="3">Sulfur reduction protein DsrE</fullName>
    </recommendedName>
</protein>
<proteinExistence type="predicted"/>
<comment type="caution">
    <text evidence="1">The sequence shown here is derived from an EMBL/GenBank/DDBJ whole genome shotgun (WGS) entry which is preliminary data.</text>
</comment>
<evidence type="ECO:0000313" key="1">
    <source>
        <dbReference type="EMBL" id="GAU07793.1"/>
    </source>
</evidence>
<reference evidence="2" key="1">
    <citation type="submission" date="2016-06" db="EMBL/GenBank/DDBJ databases">
        <title>Draft genome sequence of Desulfoplanes formicivorans strain Pf12B.</title>
        <authorList>
            <person name="Watanabe M."/>
            <person name="Kojima H."/>
            <person name="Fukui M."/>
        </authorList>
    </citation>
    <scope>NUCLEOTIDE SEQUENCE [LARGE SCALE GENOMIC DNA]</scope>
    <source>
        <strain evidence="2">Pf12B</strain>
    </source>
</reference>
<dbReference type="SUPFAM" id="SSF75169">
    <property type="entry name" value="DsrEFH-like"/>
    <property type="match status" value="1"/>
</dbReference>
<organism evidence="1 2">
    <name type="scientific">Desulfoplanes formicivorans</name>
    <dbReference type="NCBI Taxonomy" id="1592317"/>
    <lineage>
        <taxon>Bacteria</taxon>
        <taxon>Pseudomonadati</taxon>
        <taxon>Thermodesulfobacteriota</taxon>
        <taxon>Desulfovibrionia</taxon>
        <taxon>Desulfovibrionales</taxon>
        <taxon>Desulfoplanaceae</taxon>
        <taxon>Desulfoplanes</taxon>
    </lineage>
</organism>
<dbReference type="AlphaFoldDB" id="A0A194AEN8"/>
<dbReference type="Pfam" id="PF04077">
    <property type="entry name" value="DsrH"/>
    <property type="match status" value="1"/>
</dbReference>
<dbReference type="RefSeq" id="WP_069857297.1">
    <property type="nucleotide sequence ID" value="NZ_BDFE01000007.1"/>
</dbReference>
<dbReference type="GO" id="GO:0002143">
    <property type="term" value="P:tRNA wobble position uridine thiolation"/>
    <property type="evidence" value="ECO:0007669"/>
    <property type="project" value="InterPro"/>
</dbReference>
<evidence type="ECO:0000313" key="2">
    <source>
        <dbReference type="Proteomes" id="UP000095200"/>
    </source>
</evidence>
<evidence type="ECO:0008006" key="3">
    <source>
        <dbReference type="Google" id="ProtNLM"/>
    </source>
</evidence>
<dbReference type="OrthoDB" id="5458235at2"/>
<sequence>MINSACFVVSKPLGVEQGALGIRTAWACHQNGFETKLIYAEEGVWCLINNPGYHTSMLKDLIQEEGEIYAVKEDLEKRGLTEENLVKGIEVIEAADVAELCEEMDCVNYF</sequence>
<dbReference type="EMBL" id="BDFE01000007">
    <property type="protein sequence ID" value="GAU07793.1"/>
    <property type="molecule type" value="Genomic_DNA"/>
</dbReference>
<dbReference type="Gene3D" id="3.40.1260.10">
    <property type="entry name" value="DsrEFH-like"/>
    <property type="match status" value="1"/>
</dbReference>
<dbReference type="GO" id="GO:0005737">
    <property type="term" value="C:cytoplasm"/>
    <property type="evidence" value="ECO:0007669"/>
    <property type="project" value="InterPro"/>
</dbReference>
<name>A0A194AEN8_9BACT</name>
<dbReference type="InterPro" id="IPR027396">
    <property type="entry name" value="DsrEFH-like"/>
</dbReference>
<gene>
    <name evidence="1" type="ORF">DPF_0492</name>
</gene>
<dbReference type="STRING" id="1592317.DPF_0492"/>
<keyword evidence="2" id="KW-1185">Reference proteome</keyword>
<accession>A0A194AEN8</accession>
<dbReference type="InterPro" id="IPR007215">
    <property type="entry name" value="Sulphur_relay_TusB/DsrH"/>
</dbReference>